<evidence type="ECO:0000256" key="1">
    <source>
        <dbReference type="ARBA" id="ARBA00010333"/>
    </source>
</evidence>
<evidence type="ECO:0000259" key="7">
    <source>
        <dbReference type="SMART" id="SM00079"/>
    </source>
</evidence>
<proteinExistence type="inferred from homology"/>
<protein>
    <submittedName>
        <fullName evidence="8">ABC-type transporter, periplasmic subunit family 3</fullName>
    </submittedName>
</protein>
<dbReference type="GO" id="GO:0030288">
    <property type="term" value="C:outer membrane-bounded periplasmic space"/>
    <property type="evidence" value="ECO:0007669"/>
    <property type="project" value="TreeGrafter"/>
</dbReference>
<dbReference type="Pfam" id="PF00497">
    <property type="entry name" value="SBP_bac_3"/>
    <property type="match status" value="1"/>
</dbReference>
<keyword evidence="9" id="KW-1185">Reference proteome</keyword>
<comment type="similarity">
    <text evidence="1 4">Belongs to the bacterial solute-binding protein 3 family.</text>
</comment>
<feature type="chain" id="PRO_5004556865" evidence="5">
    <location>
        <begin position="25"/>
        <end position="273"/>
    </location>
</feature>
<dbReference type="SMART" id="SM00062">
    <property type="entry name" value="PBPb"/>
    <property type="match status" value="1"/>
</dbReference>
<evidence type="ECO:0000256" key="3">
    <source>
        <dbReference type="ARBA" id="ARBA00022729"/>
    </source>
</evidence>
<keyword evidence="3 5" id="KW-0732">Signal</keyword>
<feature type="domain" description="Ionotropic glutamate receptor C-terminal" evidence="7">
    <location>
        <begin position="35"/>
        <end position="256"/>
    </location>
</feature>
<dbReference type="GO" id="GO:0016020">
    <property type="term" value="C:membrane"/>
    <property type="evidence" value="ECO:0007669"/>
    <property type="project" value="InterPro"/>
</dbReference>
<dbReference type="PROSITE" id="PS01039">
    <property type="entry name" value="SBP_BACTERIAL_3"/>
    <property type="match status" value="1"/>
</dbReference>
<dbReference type="OrthoDB" id="9777941at2"/>
<dbReference type="Gene3D" id="3.40.190.10">
    <property type="entry name" value="Periplasmic binding protein-like II"/>
    <property type="match status" value="2"/>
</dbReference>
<dbReference type="SMART" id="SM00079">
    <property type="entry name" value="PBPe"/>
    <property type="match status" value="1"/>
</dbReference>
<organism evidence="8 9">
    <name type="scientific">Alkalidesulfovibrio alkalitolerans DSM 16529</name>
    <dbReference type="NCBI Taxonomy" id="1121439"/>
    <lineage>
        <taxon>Bacteria</taxon>
        <taxon>Pseudomonadati</taxon>
        <taxon>Thermodesulfobacteriota</taxon>
        <taxon>Desulfovibrionia</taxon>
        <taxon>Desulfovibrionales</taxon>
        <taxon>Desulfovibrionaceae</taxon>
        <taxon>Alkalidesulfovibrio</taxon>
    </lineage>
</organism>
<dbReference type="GO" id="GO:0015276">
    <property type="term" value="F:ligand-gated monoatomic ion channel activity"/>
    <property type="evidence" value="ECO:0007669"/>
    <property type="project" value="InterPro"/>
</dbReference>
<dbReference type="SUPFAM" id="SSF53850">
    <property type="entry name" value="Periplasmic binding protein-like II"/>
    <property type="match status" value="1"/>
</dbReference>
<reference evidence="8 9" key="1">
    <citation type="journal article" date="2013" name="Genome Announc.">
        <title>Draft genome sequences for three mercury-methylating, sulfate-reducing bacteria.</title>
        <authorList>
            <person name="Brown S.D."/>
            <person name="Hurt R.A.Jr."/>
            <person name="Gilmour C.C."/>
            <person name="Elias D.A."/>
        </authorList>
    </citation>
    <scope>NUCLEOTIDE SEQUENCE [LARGE SCALE GENOMIC DNA]</scope>
    <source>
        <strain evidence="8 9">DSM 16529</strain>
    </source>
</reference>
<dbReference type="AlphaFoldDB" id="S7T4A0"/>
<dbReference type="EMBL" id="ATHI01000029">
    <property type="protein sequence ID" value="EPR31421.1"/>
    <property type="molecule type" value="Genomic_DNA"/>
</dbReference>
<name>S7T4A0_9BACT</name>
<sequence length="273" mass="30154">MRRITLTLAVALCCVLALGSTAMANKLEQIKQKGVLVCGVKDSQVPFGFVDETTKQLAGFEIDICSYIADKMGVKSEVKPVTSATRIPMLTQGSVDLVIATMTHKFERDDVIDFSITYFMDGQKLLVKKGEGINSVADLAGKKVGTAKGSTSEKNIKEAQPQAQVLSFENYPQAFLALKQGKVSAVTTDSTILLGIKNSDENPDQWAIVGEAFSSEPYGIGMVENESKLRDFVNRSLAEMWVSGDYKANYDKWFGPDTKYYLPLEWEMEVWPF</sequence>
<feature type="signal peptide" evidence="5">
    <location>
        <begin position="1"/>
        <end position="24"/>
    </location>
</feature>
<dbReference type="GO" id="GO:0006865">
    <property type="term" value="P:amino acid transport"/>
    <property type="evidence" value="ECO:0007669"/>
    <property type="project" value="TreeGrafter"/>
</dbReference>
<dbReference type="eggNOG" id="COG0834">
    <property type="taxonomic scope" value="Bacteria"/>
</dbReference>
<dbReference type="Proteomes" id="UP000014975">
    <property type="component" value="Unassembled WGS sequence"/>
</dbReference>
<evidence type="ECO:0000256" key="4">
    <source>
        <dbReference type="RuleBase" id="RU003744"/>
    </source>
</evidence>
<comment type="caution">
    <text evidence="8">The sequence shown here is derived from an EMBL/GenBank/DDBJ whole genome shotgun (WGS) entry which is preliminary data.</text>
</comment>
<dbReference type="RefSeq" id="WP_020887707.1">
    <property type="nucleotide sequence ID" value="NZ_ATHI01000029.1"/>
</dbReference>
<dbReference type="PATRIC" id="fig|1121439.3.peg.2383"/>
<dbReference type="InterPro" id="IPR001638">
    <property type="entry name" value="Solute-binding_3/MltF_N"/>
</dbReference>
<evidence type="ECO:0000259" key="6">
    <source>
        <dbReference type="SMART" id="SM00062"/>
    </source>
</evidence>
<keyword evidence="2" id="KW-0813">Transport</keyword>
<dbReference type="InterPro" id="IPR018313">
    <property type="entry name" value="SBP_3_CS"/>
</dbReference>
<feature type="domain" description="Solute-binding protein family 3/N-terminal" evidence="6">
    <location>
        <begin position="35"/>
        <end position="257"/>
    </location>
</feature>
<dbReference type="STRING" id="1121439.dsat_1010"/>
<dbReference type="PANTHER" id="PTHR30085:SF6">
    <property type="entry name" value="ABC TRANSPORTER GLUTAMINE-BINDING PROTEIN GLNH"/>
    <property type="match status" value="1"/>
</dbReference>
<evidence type="ECO:0000256" key="2">
    <source>
        <dbReference type="ARBA" id="ARBA00022448"/>
    </source>
</evidence>
<accession>S7T4A0</accession>
<evidence type="ECO:0000256" key="5">
    <source>
        <dbReference type="SAM" id="SignalP"/>
    </source>
</evidence>
<dbReference type="GO" id="GO:0005576">
    <property type="term" value="C:extracellular region"/>
    <property type="evidence" value="ECO:0007669"/>
    <property type="project" value="TreeGrafter"/>
</dbReference>
<dbReference type="InterPro" id="IPR001320">
    <property type="entry name" value="Iontro_rcpt_C"/>
</dbReference>
<gene>
    <name evidence="8" type="ORF">dsat_1010</name>
</gene>
<dbReference type="CDD" id="cd13689">
    <property type="entry name" value="PBP2_BsGlnH"/>
    <property type="match status" value="1"/>
</dbReference>
<dbReference type="PANTHER" id="PTHR30085">
    <property type="entry name" value="AMINO ACID ABC TRANSPORTER PERMEASE"/>
    <property type="match status" value="1"/>
</dbReference>
<evidence type="ECO:0000313" key="9">
    <source>
        <dbReference type="Proteomes" id="UP000014975"/>
    </source>
</evidence>
<dbReference type="InterPro" id="IPR051455">
    <property type="entry name" value="Bact_solute-bind_prot3"/>
</dbReference>
<evidence type="ECO:0000313" key="8">
    <source>
        <dbReference type="EMBL" id="EPR31421.1"/>
    </source>
</evidence>